<keyword evidence="2" id="KW-1185">Reference proteome</keyword>
<comment type="caution">
    <text evidence="1">The sequence shown here is derived from an EMBL/GenBank/DDBJ whole genome shotgun (WGS) entry which is preliminary data.</text>
</comment>
<evidence type="ECO:0008006" key="3">
    <source>
        <dbReference type="Google" id="ProtNLM"/>
    </source>
</evidence>
<dbReference type="EMBL" id="JAUHHV010000011">
    <property type="protein sequence ID" value="KAK1407858.1"/>
    <property type="molecule type" value="Genomic_DNA"/>
</dbReference>
<dbReference type="PANTHER" id="PTHR33116">
    <property type="entry name" value="REVERSE TRANSCRIPTASE ZINC-BINDING DOMAIN-CONTAINING PROTEIN-RELATED-RELATED"/>
    <property type="match status" value="1"/>
</dbReference>
<gene>
    <name evidence="1" type="ORF">QVD17_39485</name>
</gene>
<sequence length="151" mass="17046">MTILSIMPFVEGSLPVKYLGVPLISSRLLYKDCKILVEKLEGKILNWRNRMLSFVGRLQLILSVLSSMHIYWASVFILPARVILDLEAKMRGFLWSQGTSISRAKVSWKSVCLPKTEGGLVDPFPKVVELQFLGVYGSKELLLELEEDSTS</sequence>
<dbReference type="PANTHER" id="PTHR33116:SF76">
    <property type="entry name" value="DUF4283 DOMAIN-CONTAINING PROTEIN"/>
    <property type="match status" value="1"/>
</dbReference>
<evidence type="ECO:0000313" key="2">
    <source>
        <dbReference type="Proteomes" id="UP001229421"/>
    </source>
</evidence>
<evidence type="ECO:0000313" key="1">
    <source>
        <dbReference type="EMBL" id="KAK1407858.1"/>
    </source>
</evidence>
<accession>A0AAD8JQ59</accession>
<protein>
    <recommendedName>
        <fullName evidence="3">Reverse transcriptase</fullName>
    </recommendedName>
</protein>
<organism evidence="1 2">
    <name type="scientific">Tagetes erecta</name>
    <name type="common">African marigold</name>
    <dbReference type="NCBI Taxonomy" id="13708"/>
    <lineage>
        <taxon>Eukaryota</taxon>
        <taxon>Viridiplantae</taxon>
        <taxon>Streptophyta</taxon>
        <taxon>Embryophyta</taxon>
        <taxon>Tracheophyta</taxon>
        <taxon>Spermatophyta</taxon>
        <taxon>Magnoliopsida</taxon>
        <taxon>eudicotyledons</taxon>
        <taxon>Gunneridae</taxon>
        <taxon>Pentapetalae</taxon>
        <taxon>asterids</taxon>
        <taxon>campanulids</taxon>
        <taxon>Asterales</taxon>
        <taxon>Asteraceae</taxon>
        <taxon>Asteroideae</taxon>
        <taxon>Heliantheae alliance</taxon>
        <taxon>Tageteae</taxon>
        <taxon>Tagetes</taxon>
    </lineage>
</organism>
<name>A0AAD8JQ59_TARER</name>
<reference evidence="1" key="1">
    <citation type="journal article" date="2023" name="bioRxiv">
        <title>Improved chromosome-level genome assembly for marigold (Tagetes erecta).</title>
        <authorList>
            <person name="Jiang F."/>
            <person name="Yuan L."/>
            <person name="Wang S."/>
            <person name="Wang H."/>
            <person name="Xu D."/>
            <person name="Wang A."/>
            <person name="Fan W."/>
        </authorList>
    </citation>
    <scope>NUCLEOTIDE SEQUENCE</scope>
    <source>
        <strain evidence="1">WSJ</strain>
        <tissue evidence="1">Leaf</tissue>
    </source>
</reference>
<dbReference type="Proteomes" id="UP001229421">
    <property type="component" value="Unassembled WGS sequence"/>
</dbReference>
<dbReference type="AlphaFoldDB" id="A0AAD8JQ59"/>
<proteinExistence type="predicted"/>